<evidence type="ECO:0000256" key="8">
    <source>
        <dbReference type="ARBA" id="ARBA00023136"/>
    </source>
</evidence>
<dbReference type="InterPro" id="IPR045221">
    <property type="entry name" value="Sphingomyelin_synth-like"/>
</dbReference>
<feature type="compositionally biased region" description="Low complexity" evidence="9">
    <location>
        <begin position="1"/>
        <end position="13"/>
    </location>
</feature>
<evidence type="ECO:0000256" key="5">
    <source>
        <dbReference type="ARBA" id="ARBA00022919"/>
    </source>
</evidence>
<dbReference type="STRING" id="5866.A0A061DDY6"/>
<feature type="transmembrane region" description="Helical" evidence="10">
    <location>
        <begin position="293"/>
        <end position="309"/>
    </location>
</feature>
<protein>
    <submittedName>
        <fullName evidence="12">Phosphatidylcholine:ceramide cholinephosphotransferase 1</fullName>
    </submittedName>
</protein>
<gene>
    <name evidence="12" type="ORF">BBBOND_0306040</name>
</gene>
<keyword evidence="4 10" id="KW-0812">Transmembrane</keyword>
<dbReference type="GeneID" id="24565241"/>
<dbReference type="GO" id="GO:0046513">
    <property type="term" value="P:ceramide biosynthetic process"/>
    <property type="evidence" value="ECO:0007669"/>
    <property type="project" value="TreeGrafter"/>
</dbReference>
<reference evidence="13" key="1">
    <citation type="journal article" date="2014" name="Nucleic Acids Res.">
        <title>The evolutionary dynamics of variant antigen genes in Babesia reveal a history of genomic innovation underlying host-parasite interaction.</title>
        <authorList>
            <person name="Jackson A.P."/>
            <person name="Otto T.D."/>
            <person name="Darby A."/>
            <person name="Ramaprasad A."/>
            <person name="Xia D."/>
            <person name="Echaide I.E."/>
            <person name="Farber M."/>
            <person name="Gahlot S."/>
            <person name="Gamble J."/>
            <person name="Gupta D."/>
            <person name="Gupta Y."/>
            <person name="Jackson L."/>
            <person name="Malandrin L."/>
            <person name="Malas T.B."/>
            <person name="Moussa E."/>
            <person name="Nair M."/>
            <person name="Reid A.J."/>
            <person name="Sanders M."/>
            <person name="Sharma J."/>
            <person name="Tracey A."/>
            <person name="Quail M.A."/>
            <person name="Weir W."/>
            <person name="Wastling J.M."/>
            <person name="Hall N."/>
            <person name="Willadsen P."/>
            <person name="Lingelbach K."/>
            <person name="Shiels B."/>
            <person name="Tait A."/>
            <person name="Berriman M."/>
            <person name="Allred D.R."/>
            <person name="Pain A."/>
        </authorList>
    </citation>
    <scope>NUCLEOTIDE SEQUENCE [LARGE SCALE GENOMIC DNA]</scope>
    <source>
        <strain evidence="13">Bond</strain>
    </source>
</reference>
<dbReference type="VEuPathDB" id="PiroplasmaDB:BBBOND_0306040"/>
<evidence type="ECO:0000256" key="1">
    <source>
        <dbReference type="ARBA" id="ARBA00004141"/>
    </source>
</evidence>
<feature type="transmembrane region" description="Helical" evidence="10">
    <location>
        <begin position="153"/>
        <end position="175"/>
    </location>
</feature>
<name>A0A061DDY6_BABBI</name>
<evidence type="ECO:0000313" key="12">
    <source>
        <dbReference type="EMBL" id="CDR96700.1"/>
    </source>
</evidence>
<dbReference type="OMA" id="IVACKYH"/>
<feature type="transmembrane region" description="Helical" evidence="10">
    <location>
        <begin position="268"/>
        <end position="286"/>
    </location>
</feature>
<dbReference type="PROSITE" id="PS50231">
    <property type="entry name" value="RICIN_B_LECTIN"/>
    <property type="match status" value="1"/>
</dbReference>
<evidence type="ECO:0000256" key="6">
    <source>
        <dbReference type="ARBA" id="ARBA00022989"/>
    </source>
</evidence>
<evidence type="ECO:0000256" key="7">
    <source>
        <dbReference type="ARBA" id="ARBA00023098"/>
    </source>
</evidence>
<proteinExistence type="inferred from homology"/>
<keyword evidence="13" id="KW-1185">Reference proteome</keyword>
<organism evidence="12 13">
    <name type="scientific">Babesia bigemina</name>
    <dbReference type="NCBI Taxonomy" id="5866"/>
    <lineage>
        <taxon>Eukaryota</taxon>
        <taxon>Sar</taxon>
        <taxon>Alveolata</taxon>
        <taxon>Apicomplexa</taxon>
        <taxon>Aconoidasida</taxon>
        <taxon>Piroplasmida</taxon>
        <taxon>Babesiidae</taxon>
        <taxon>Babesia</taxon>
    </lineage>
</organism>
<feature type="region of interest" description="Disordered" evidence="9">
    <location>
        <begin position="1"/>
        <end position="51"/>
    </location>
</feature>
<dbReference type="GO" id="GO:0005789">
    <property type="term" value="C:endoplasmic reticulum membrane"/>
    <property type="evidence" value="ECO:0007669"/>
    <property type="project" value="TreeGrafter"/>
</dbReference>
<dbReference type="AlphaFoldDB" id="A0A061DDY6"/>
<feature type="compositionally biased region" description="Low complexity" evidence="9">
    <location>
        <begin position="39"/>
        <end position="50"/>
    </location>
</feature>
<evidence type="ECO:0000259" key="11">
    <source>
        <dbReference type="Pfam" id="PF14360"/>
    </source>
</evidence>
<comment type="subcellular location">
    <subcellularLocation>
        <location evidence="1">Membrane</location>
        <topology evidence="1">Multi-pass membrane protein</topology>
    </subcellularLocation>
</comment>
<dbReference type="InterPro" id="IPR025749">
    <property type="entry name" value="Sphingomyelin_synth-like_dom"/>
</dbReference>
<evidence type="ECO:0000256" key="2">
    <source>
        <dbReference type="ARBA" id="ARBA00005441"/>
    </source>
</evidence>
<dbReference type="OrthoDB" id="422827at2759"/>
<evidence type="ECO:0000256" key="4">
    <source>
        <dbReference type="ARBA" id="ARBA00022692"/>
    </source>
</evidence>
<dbReference type="PANTHER" id="PTHR21290">
    <property type="entry name" value="SPHINGOMYELIN SYNTHETASE"/>
    <property type="match status" value="1"/>
</dbReference>
<feature type="domain" description="Sphingomyelin synthase-like" evidence="11">
    <location>
        <begin position="242"/>
        <end position="309"/>
    </location>
</feature>
<dbReference type="GO" id="GO:0005886">
    <property type="term" value="C:plasma membrane"/>
    <property type="evidence" value="ECO:0007669"/>
    <property type="project" value="TreeGrafter"/>
</dbReference>
<feature type="compositionally biased region" description="Basic and acidic residues" evidence="9">
    <location>
        <begin position="426"/>
        <end position="435"/>
    </location>
</feature>
<keyword evidence="6 10" id="KW-1133">Transmembrane helix</keyword>
<keyword evidence="7" id="KW-0443">Lipid metabolism</keyword>
<dbReference type="KEGG" id="bbig:BBBOND_0306040"/>
<dbReference type="EMBL" id="LK391709">
    <property type="protein sequence ID" value="CDR96700.1"/>
    <property type="molecule type" value="Genomic_DNA"/>
</dbReference>
<feature type="transmembrane region" description="Helical" evidence="10">
    <location>
        <begin position="86"/>
        <end position="107"/>
    </location>
</feature>
<comment type="similarity">
    <text evidence="2">Belongs to the sphingomyelin synthase family.</text>
</comment>
<evidence type="ECO:0000256" key="9">
    <source>
        <dbReference type="SAM" id="MobiDB-lite"/>
    </source>
</evidence>
<dbReference type="Pfam" id="PF14360">
    <property type="entry name" value="PAP2_C"/>
    <property type="match status" value="1"/>
</dbReference>
<feature type="transmembrane region" description="Helical" evidence="10">
    <location>
        <begin position="187"/>
        <end position="209"/>
    </location>
</feature>
<dbReference type="GO" id="GO:0000139">
    <property type="term" value="C:Golgi membrane"/>
    <property type="evidence" value="ECO:0007669"/>
    <property type="project" value="TreeGrafter"/>
</dbReference>
<evidence type="ECO:0000313" key="13">
    <source>
        <dbReference type="Proteomes" id="UP000033188"/>
    </source>
</evidence>
<dbReference type="CDD" id="cd01610">
    <property type="entry name" value="PAP2_like"/>
    <property type="match status" value="1"/>
</dbReference>
<dbReference type="Proteomes" id="UP000033188">
    <property type="component" value="Chromosome 3"/>
</dbReference>
<keyword evidence="5" id="KW-0746">Sphingolipid metabolism</keyword>
<sequence>MYVSGDSGSVVGSPLSRCTSQKEDDSVAWASPLPLAPESSGSESVNSSRSNYRNDKCLDLESVDEAYVESVIKECQSVVRGMMWRLFYAVCIFFVVLIFQAICVWNSDRVYTKYTTSIDPPPLYEWQKRSFNMSPLYDHLQVAFMSWYGNTQVSIRCADVLIAVLCILVCGKVLFSAPLMFGCQMVIRYVLLMSQVYLLRGVFIAATVVPTPAQECKVFDQNANFLAQIAHVVQGYFSITDTCTDLIISGHTAGSTLFMEMFVMHNNMWHLNTAVVIIVMLIYVMLIVARAHYTIDVMFGVLLALHLYVHHLRIVSRVGRSTCKGIKLGNSFFSAICRAFSRFEMVEERIQLYVRLRHLKETTDDQVWHANKLAFYYNIFGIEDNVEPTCIYKGFDGWSKANFRLIGRAFARSKEPTPAPVPKPAEGPDTRRAPPDDTPTTNNTY</sequence>
<evidence type="ECO:0000256" key="10">
    <source>
        <dbReference type="SAM" id="Phobius"/>
    </source>
</evidence>
<evidence type="ECO:0000256" key="3">
    <source>
        <dbReference type="ARBA" id="ARBA00022679"/>
    </source>
</evidence>
<accession>A0A061DDY6</accession>
<dbReference type="PANTHER" id="PTHR21290:SF25">
    <property type="entry name" value="SPHINGOMYELIN SYNTHASE-RELATED PROTEIN 1"/>
    <property type="match status" value="1"/>
</dbReference>
<dbReference type="RefSeq" id="XP_012768886.1">
    <property type="nucleotide sequence ID" value="XM_012913432.1"/>
</dbReference>
<dbReference type="GO" id="GO:0033188">
    <property type="term" value="F:sphingomyelin synthase activity"/>
    <property type="evidence" value="ECO:0007669"/>
    <property type="project" value="TreeGrafter"/>
</dbReference>
<feature type="region of interest" description="Disordered" evidence="9">
    <location>
        <begin position="413"/>
        <end position="445"/>
    </location>
</feature>
<dbReference type="GO" id="GO:0047493">
    <property type="term" value="F:ceramide cholinephosphotransferase activity"/>
    <property type="evidence" value="ECO:0007669"/>
    <property type="project" value="TreeGrafter"/>
</dbReference>
<keyword evidence="8 10" id="KW-0472">Membrane</keyword>
<keyword evidence="3 12" id="KW-0808">Transferase</keyword>